<dbReference type="SUPFAM" id="SSF53850">
    <property type="entry name" value="Periplasmic binding protein-like II"/>
    <property type="match status" value="1"/>
</dbReference>
<dbReference type="Gene3D" id="3.40.190.10">
    <property type="entry name" value="Periplasmic binding protein-like II"/>
    <property type="match status" value="2"/>
</dbReference>
<protein>
    <recommendedName>
        <fullName evidence="3">ABC transporter substrate-binding protein</fullName>
    </recommendedName>
</protein>
<dbReference type="InterPro" id="IPR006059">
    <property type="entry name" value="SBP"/>
</dbReference>
<evidence type="ECO:0008006" key="3">
    <source>
        <dbReference type="Google" id="ProtNLM"/>
    </source>
</evidence>
<evidence type="ECO:0000313" key="2">
    <source>
        <dbReference type="Proteomes" id="UP000250079"/>
    </source>
</evidence>
<sequence>MTKERHIAGLWESMGCQYTGGTTYSPEHREPEHLMPMSNYLQESGALSSDHACTLTDARQTVSRPARLQRFWRMTAGAMLLAAAGQAQAVEPDSPWPEVLQEARGESVYFNAWGGSERINSYLSWAADRLEKEYGVTLEHVKVGDIAEVVGQLEAAKLVGRNADGNVDLVWVNGENFASLKRGGLLWGDFANTLPNASLLNKSASMQADFSVPIEGLESPWGGAQLVFIYDTVTVETPPASAQALLDFVKEGGRFAYPAPPAFHGTTFIKQLLIELSSGSDAAAALAVPVEEADFDAVTAPLWAYLDQLHPQLRGAGETWPTSGEMTRQLLDDGELDIAISFNPNEASAAVRGGQLPDTVRTYVFDKGTIGNTHFVSIPWNASAKAGAMVVADFLLSPEAQARKADPEFWGEPTVLDVASLTGPDRALFDAVDLGVWALPLGTGKVLSEPHSSWAQALEAGWLQHYGQ</sequence>
<dbReference type="InterPro" id="IPR027020">
    <property type="entry name" value="YnjB"/>
</dbReference>
<dbReference type="PIRSF" id="PIRSF029172">
    <property type="entry name" value="UCP029172_ABC_sbc_YnjB"/>
    <property type="match status" value="1"/>
</dbReference>
<evidence type="ECO:0000313" key="1">
    <source>
        <dbReference type="EMBL" id="ASJ76401.1"/>
    </source>
</evidence>
<dbReference type="RefSeq" id="WP_205737804.1">
    <property type="nucleotide sequence ID" value="NZ_CP018632.1"/>
</dbReference>
<gene>
    <name evidence="1" type="ORF">IMCC3135_31770</name>
</gene>
<dbReference type="Proteomes" id="UP000250079">
    <property type="component" value="Chromosome"/>
</dbReference>
<name>A0A2Z2P1J1_9GAMM</name>
<accession>A0A2Z2P1J1</accession>
<dbReference type="NCBIfam" id="NF008633">
    <property type="entry name" value="PRK11622.1"/>
    <property type="match status" value="1"/>
</dbReference>
<dbReference type="PANTHER" id="PTHR42779">
    <property type="entry name" value="PROTEIN YNJB"/>
    <property type="match status" value="1"/>
</dbReference>
<dbReference type="PANTHER" id="PTHR42779:SF1">
    <property type="entry name" value="PROTEIN YNJB"/>
    <property type="match status" value="1"/>
</dbReference>
<dbReference type="KEGG" id="gai:IMCC3135_31770"/>
<reference evidence="1 2" key="1">
    <citation type="submission" date="2016-12" db="EMBL/GenBank/DDBJ databases">
        <authorList>
            <person name="Song W.-J."/>
            <person name="Kurnit D.M."/>
        </authorList>
    </citation>
    <scope>NUCLEOTIDE SEQUENCE [LARGE SCALE GENOMIC DNA]</scope>
    <source>
        <strain evidence="1 2">IMCC3135</strain>
    </source>
</reference>
<dbReference type="AlphaFoldDB" id="A0A2Z2P1J1"/>
<keyword evidence="2" id="KW-1185">Reference proteome</keyword>
<proteinExistence type="predicted"/>
<dbReference type="EMBL" id="CP018632">
    <property type="protein sequence ID" value="ASJ76401.1"/>
    <property type="molecule type" value="Genomic_DNA"/>
</dbReference>
<organism evidence="1 2">
    <name type="scientific">Granulosicoccus antarcticus IMCC3135</name>
    <dbReference type="NCBI Taxonomy" id="1192854"/>
    <lineage>
        <taxon>Bacteria</taxon>
        <taxon>Pseudomonadati</taxon>
        <taxon>Pseudomonadota</taxon>
        <taxon>Gammaproteobacteria</taxon>
        <taxon>Chromatiales</taxon>
        <taxon>Granulosicoccaceae</taxon>
        <taxon>Granulosicoccus</taxon>
    </lineage>
</organism>
<dbReference type="Pfam" id="PF01547">
    <property type="entry name" value="SBP_bac_1"/>
    <property type="match status" value="1"/>
</dbReference>